<dbReference type="EMBL" id="JAKCXM010000009">
    <property type="protein sequence ID" value="KAJ0408737.1"/>
    <property type="molecule type" value="Genomic_DNA"/>
</dbReference>
<feature type="compositionally biased region" description="Basic and acidic residues" evidence="2">
    <location>
        <begin position="752"/>
        <end position="762"/>
    </location>
</feature>
<evidence type="ECO:0000313" key="4">
    <source>
        <dbReference type="Proteomes" id="UP001209570"/>
    </source>
</evidence>
<evidence type="ECO:0000256" key="2">
    <source>
        <dbReference type="SAM" id="MobiDB-lite"/>
    </source>
</evidence>
<feature type="region of interest" description="Disordered" evidence="2">
    <location>
        <begin position="789"/>
        <end position="863"/>
    </location>
</feature>
<proteinExistence type="predicted"/>
<name>A0AAD5M8T3_PYTIN</name>
<gene>
    <name evidence="3" type="ORF">P43SY_001961</name>
</gene>
<feature type="region of interest" description="Disordered" evidence="2">
    <location>
        <begin position="965"/>
        <end position="1049"/>
    </location>
</feature>
<reference evidence="3" key="1">
    <citation type="submission" date="2021-12" db="EMBL/GenBank/DDBJ databases">
        <title>Prjna785345.</title>
        <authorList>
            <person name="Rujirawat T."/>
            <person name="Krajaejun T."/>
        </authorList>
    </citation>
    <scope>NUCLEOTIDE SEQUENCE</scope>
    <source>
        <strain evidence="3">Pi057C3</strain>
    </source>
</reference>
<keyword evidence="4" id="KW-1185">Reference proteome</keyword>
<comment type="caution">
    <text evidence="3">The sequence shown here is derived from an EMBL/GenBank/DDBJ whole genome shotgun (WGS) entry which is preliminary data.</text>
</comment>
<accession>A0AAD5M8T3</accession>
<feature type="region of interest" description="Disordered" evidence="2">
    <location>
        <begin position="883"/>
        <end position="929"/>
    </location>
</feature>
<evidence type="ECO:0000256" key="1">
    <source>
        <dbReference type="SAM" id="Coils"/>
    </source>
</evidence>
<feature type="compositionally biased region" description="Basic and acidic residues" evidence="2">
    <location>
        <begin position="801"/>
        <end position="814"/>
    </location>
</feature>
<sequence>MLVSWKLSFDEEPAPVEAARVILYVPYGLAPPARGLTLPRPQSIDAELAKALQVPHIPPHQLLALARLCLSGSIQDASVADLVFTLLAVLHQQILAHLGLAHALDSLHPQVPIGIAEMLLAALVTMDLRHVQLSARQLVESPVFTSRAARREYFGACIHTTTAHVQQSLSRRPWPPPISASFLSYCSARLLQELTGCTLSRESDGRSLWLVVDAPSTRELLRQAEAAKERLQLANGTQGASPHRVALGLAAYWLLCDALTLESFTMDVLHLVTLERHTSAVRREWLQTFCSRRQPPTEAQRDALGIVDQATAFASAAGSLPDLLRLSLELRVDDVELYERVLLTVIARGSDETQRHDLRAIAFEWLLAAAIAELRQLPVLPPESQDAPLDLEAFVRRLRTPKQATAEDSDRVVTHARVVIALLTEHLGASGVANALREALLVDAVWTPSTTEHDEDSEASAMEQVRRLLIGTAVDAAKCAAADGDYRGVVRVSVSADRSSRDAEHRGLVPQALRTLSALVWCLWTRHRLARAWYASDHCTAASIAVCALQLNVWTPFRDDVDEIRGLQLTLLERAAQQDAETTARVLAWGFPPEAIHARLLKRYKALRSAVAQSCAEPLDALARRLELLRRRLRGLVLPRPEHSPDRARQERDARWWTSKGDVDAFLDGCCSAELQRVAWALAGHRFSVVPVQPDARARRTLVDGAVTRRELAALLQRQKEELEQRLQRVAGLLSEGSHEKKTVEEAIQPDARAEGESDLKSRMTVNSLGPSLETKGRAKRLTIRELEEREEPAVGADIPDVVRPRSERDENRPLRKGSSCQNVLKLLQLRKDTSGSSAGEVRRRQSSSATIPGPLEASFSEPRAKPLPKAVVAPLRLPVASADEEQLPQSPLKPSVDASTETPAPPVAAPETRDATSQCGLSVAPSSASALAAVATRFPISVNLKESGKQQPFLRITKLDVATSRRSIRRGPSPGPPIETRPETPAAAEPVPVAPPTEGDRDRPQPPEPAEEGDADAAMARRRQLYREHFAGNKAPTRPQRRATGDSLSTIKTEMERMKQKLSELETCAADIEEGFRSTYHVP</sequence>
<feature type="region of interest" description="Disordered" evidence="2">
    <location>
        <begin position="738"/>
        <end position="774"/>
    </location>
</feature>
<keyword evidence="1" id="KW-0175">Coiled coil</keyword>
<organism evidence="3 4">
    <name type="scientific">Pythium insidiosum</name>
    <name type="common">Pythiosis disease agent</name>
    <dbReference type="NCBI Taxonomy" id="114742"/>
    <lineage>
        <taxon>Eukaryota</taxon>
        <taxon>Sar</taxon>
        <taxon>Stramenopiles</taxon>
        <taxon>Oomycota</taxon>
        <taxon>Peronosporomycetes</taxon>
        <taxon>Pythiales</taxon>
        <taxon>Pythiaceae</taxon>
        <taxon>Pythium</taxon>
    </lineage>
</organism>
<feature type="coiled-coil region" evidence="1">
    <location>
        <begin position="706"/>
        <end position="736"/>
    </location>
</feature>
<feature type="coiled-coil region" evidence="1">
    <location>
        <begin position="1049"/>
        <end position="1076"/>
    </location>
</feature>
<dbReference type="AlphaFoldDB" id="A0AAD5M8T3"/>
<dbReference type="Proteomes" id="UP001209570">
    <property type="component" value="Unassembled WGS sequence"/>
</dbReference>
<evidence type="ECO:0000313" key="3">
    <source>
        <dbReference type="EMBL" id="KAJ0408737.1"/>
    </source>
</evidence>
<protein>
    <submittedName>
        <fullName evidence="3">Uncharacterized protein</fullName>
    </submittedName>
</protein>